<dbReference type="SUPFAM" id="SSF141255">
    <property type="entry name" value="YccV-like"/>
    <property type="match status" value="1"/>
</dbReference>
<dbReference type="EMBL" id="JARXHW010000049">
    <property type="protein sequence ID" value="MDQ8209030.1"/>
    <property type="molecule type" value="Genomic_DNA"/>
</dbReference>
<dbReference type="SMART" id="SM00992">
    <property type="entry name" value="YccV-like"/>
    <property type="match status" value="1"/>
</dbReference>
<evidence type="ECO:0000256" key="1">
    <source>
        <dbReference type="NCBIfam" id="TIGR02097"/>
    </source>
</evidence>
<accession>A0ABU1B0Q8</accession>
<dbReference type="NCBIfam" id="TIGR02097">
    <property type="entry name" value="yccV"/>
    <property type="match status" value="1"/>
</dbReference>
<evidence type="ECO:0000259" key="2">
    <source>
        <dbReference type="SMART" id="SM00992"/>
    </source>
</evidence>
<dbReference type="Gene3D" id="2.30.30.390">
    <property type="entry name" value="Hemimethylated DNA-binding domain"/>
    <property type="match status" value="1"/>
</dbReference>
<feature type="domain" description="Hemimethylated DNA-binding" evidence="2">
    <location>
        <begin position="18"/>
        <end position="111"/>
    </location>
</feature>
<dbReference type="PANTHER" id="PTHR48439">
    <property type="entry name" value="HEMIMETHYLATED DNA-BINDING DOMAIN-CONTAINING PROTEIN"/>
    <property type="match status" value="1"/>
</dbReference>
<dbReference type="Proteomes" id="UP001225316">
    <property type="component" value="Unassembled WGS sequence"/>
</dbReference>
<evidence type="ECO:0000313" key="4">
    <source>
        <dbReference type="Proteomes" id="UP001225316"/>
    </source>
</evidence>
<reference evidence="3 4" key="1">
    <citation type="submission" date="2023-04" db="EMBL/GenBank/DDBJ databases">
        <title>A novel bacteria isolated from coastal sediment.</title>
        <authorList>
            <person name="Liu X.-J."/>
            <person name="Du Z.-J."/>
        </authorList>
    </citation>
    <scope>NUCLEOTIDE SEQUENCE [LARGE SCALE GENOMIC DNA]</scope>
    <source>
        <strain evidence="3 4">SDUM461003</strain>
    </source>
</reference>
<protein>
    <recommendedName>
        <fullName evidence="1">Heat shock protein HspQ</fullName>
    </recommendedName>
</protein>
<sequence length="120" mass="13350">MLIGLTDIDGGAAPGIYFELGVVVIHQLYGYRGVIVAVDPRCMAGETWYQCNKTQPPREQPWYHVLVHDSGGLSTYVAQSNLSEDTSGQPINHPRIDSYFVDFKEGRYQLKKKSSSKSGL</sequence>
<gene>
    <name evidence="3" type="primary">hspQ</name>
    <name evidence="3" type="ORF">QEH52_16010</name>
</gene>
<dbReference type="InterPro" id="IPR053189">
    <property type="entry name" value="Clp_protease_adapter_ClpF"/>
</dbReference>
<comment type="caution">
    <text evidence="3">The sequence shown here is derived from an EMBL/GenBank/DDBJ whole genome shotgun (WGS) entry which is preliminary data.</text>
</comment>
<evidence type="ECO:0000313" key="3">
    <source>
        <dbReference type="EMBL" id="MDQ8209030.1"/>
    </source>
</evidence>
<organism evidence="3 4">
    <name type="scientific">Thalassobacterium maritimum</name>
    <dbReference type="NCBI Taxonomy" id="3041265"/>
    <lineage>
        <taxon>Bacteria</taxon>
        <taxon>Pseudomonadati</taxon>
        <taxon>Verrucomicrobiota</taxon>
        <taxon>Opitutia</taxon>
        <taxon>Puniceicoccales</taxon>
        <taxon>Coraliomargaritaceae</taxon>
        <taxon>Thalassobacterium</taxon>
    </lineage>
</organism>
<proteinExistence type="predicted"/>
<dbReference type="PANTHER" id="PTHR48439:SF1">
    <property type="entry name" value="HEMIMETHYLATED DNA-BINDING DOMAIN-CONTAINING PROTEIN"/>
    <property type="match status" value="1"/>
</dbReference>
<keyword evidence="4" id="KW-1185">Reference proteome</keyword>
<name>A0ABU1B0Q8_9BACT</name>
<keyword evidence="3" id="KW-0346">Stress response</keyword>
<dbReference type="RefSeq" id="WP_308951797.1">
    <property type="nucleotide sequence ID" value="NZ_JARXHW010000049.1"/>
</dbReference>
<dbReference type="Pfam" id="PF08755">
    <property type="entry name" value="YccV-like"/>
    <property type="match status" value="1"/>
</dbReference>
<dbReference type="InterPro" id="IPR036623">
    <property type="entry name" value="Hemimethylated_DNA-bd_sf"/>
</dbReference>
<dbReference type="InterPro" id="IPR011722">
    <property type="entry name" value="Hemimethylated_DNA-bd_dom"/>
</dbReference>